<evidence type="ECO:0000313" key="2">
    <source>
        <dbReference type="EMBL" id="WWD79009.1"/>
    </source>
</evidence>
<dbReference type="KEGG" id="ahal:FTX54_011305"/>
<dbReference type="RefSeq" id="WP_147805202.1">
    <property type="nucleotide sequence ID" value="NZ_CP144914.1"/>
</dbReference>
<dbReference type="InterPro" id="IPR051053">
    <property type="entry name" value="ECH/Chromodomain_protein"/>
</dbReference>
<dbReference type="AlphaFoldDB" id="A0A5C7FCG9"/>
<reference evidence="2 3" key="1">
    <citation type="submission" date="2024-01" db="EMBL/GenBank/DDBJ databases">
        <title>Complete Genome Sequence of Alkalicoccus halolimnae BZ-SZ-XJ29T, a Moderately Halophilic Bacterium Isolated from a Salt Lake.</title>
        <authorList>
            <person name="Zhao B."/>
        </authorList>
    </citation>
    <scope>NUCLEOTIDE SEQUENCE [LARGE SCALE GENOMIC DNA]</scope>
    <source>
        <strain evidence="2 3">BZ-SZ-XJ29</strain>
    </source>
</reference>
<name>A0A5C7FCG9_9BACI</name>
<protein>
    <submittedName>
        <fullName evidence="2">Enoyl-CoA hydratase-related protein</fullName>
    </submittedName>
</protein>
<dbReference type="InterPro" id="IPR029045">
    <property type="entry name" value="ClpP/crotonase-like_dom_sf"/>
</dbReference>
<proteinExistence type="inferred from homology"/>
<dbReference type="EMBL" id="CP144914">
    <property type="protein sequence ID" value="WWD79009.1"/>
    <property type="molecule type" value="Genomic_DNA"/>
</dbReference>
<sequence length="265" mass="28726">MAQSETIEVEITGQTGRLKLNRPDHGNGITLQLAKELAAVTTDWEKDEAIQLVILEANGKHFSVGGDLASFAEHGNKVGEHLKEVIGYFHEAIMNLVKMKKPVIAEVKGTAAGGGLGFVCAADIVYATESSRFLMAYTKAGLTPDGGSSFFLPKLVGKKKAAELTLLNRMLTGQEAEAVGLITKAVSEDNWEEEIQALEKAFTEGAYLAAGKAKSLLNRGDITELQKHLEAEKLTLCEQIGQPEGMEGIEAFLEKRKPSFPRFHN</sequence>
<keyword evidence="3" id="KW-1185">Reference proteome</keyword>
<dbReference type="InterPro" id="IPR001753">
    <property type="entry name" value="Enoyl-CoA_hydra/iso"/>
</dbReference>
<organism evidence="2 3">
    <name type="scientific">Alkalicoccus halolimnae</name>
    <dbReference type="NCBI Taxonomy" id="1667239"/>
    <lineage>
        <taxon>Bacteria</taxon>
        <taxon>Bacillati</taxon>
        <taxon>Bacillota</taxon>
        <taxon>Bacilli</taxon>
        <taxon>Bacillales</taxon>
        <taxon>Bacillaceae</taxon>
        <taxon>Alkalicoccus</taxon>
    </lineage>
</organism>
<evidence type="ECO:0000313" key="3">
    <source>
        <dbReference type="Proteomes" id="UP000321816"/>
    </source>
</evidence>
<dbReference type="PANTHER" id="PTHR43684:SF13">
    <property type="entry name" value="CHROMODOMAIN Y-LIKE PROTEIN"/>
    <property type="match status" value="1"/>
</dbReference>
<dbReference type="GO" id="GO:0003824">
    <property type="term" value="F:catalytic activity"/>
    <property type="evidence" value="ECO:0007669"/>
    <property type="project" value="UniProtKB-ARBA"/>
</dbReference>
<gene>
    <name evidence="2" type="ORF">FTX54_011305</name>
</gene>
<dbReference type="PANTHER" id="PTHR43684">
    <property type="match status" value="1"/>
</dbReference>
<dbReference type="Gene3D" id="3.90.226.10">
    <property type="entry name" value="2-enoyl-CoA Hydratase, Chain A, domain 1"/>
    <property type="match status" value="1"/>
</dbReference>
<dbReference type="Proteomes" id="UP000321816">
    <property type="component" value="Chromosome"/>
</dbReference>
<dbReference type="Gene3D" id="1.10.12.10">
    <property type="entry name" value="Lyase 2-enoyl-coa Hydratase, Chain A, domain 2"/>
    <property type="match status" value="1"/>
</dbReference>
<dbReference type="Pfam" id="PF00378">
    <property type="entry name" value="ECH_1"/>
    <property type="match status" value="1"/>
</dbReference>
<comment type="similarity">
    <text evidence="1">Belongs to the enoyl-CoA hydratase/isomerase family.</text>
</comment>
<accession>A0A5C7FCG9</accession>
<dbReference type="SUPFAM" id="SSF52096">
    <property type="entry name" value="ClpP/crotonase"/>
    <property type="match status" value="1"/>
</dbReference>
<dbReference type="InterPro" id="IPR014748">
    <property type="entry name" value="Enoyl-CoA_hydra_C"/>
</dbReference>
<dbReference type="OrthoDB" id="9787660at2"/>
<dbReference type="CDD" id="cd06558">
    <property type="entry name" value="crotonase-like"/>
    <property type="match status" value="1"/>
</dbReference>
<evidence type="ECO:0000256" key="1">
    <source>
        <dbReference type="ARBA" id="ARBA00005254"/>
    </source>
</evidence>